<gene>
    <name evidence="1" type="ORF">LCGC14_2314710</name>
</gene>
<evidence type="ECO:0000313" key="1">
    <source>
        <dbReference type="EMBL" id="KKL49524.1"/>
    </source>
</evidence>
<dbReference type="AlphaFoldDB" id="A0A0F9CK64"/>
<accession>A0A0F9CK64</accession>
<protein>
    <submittedName>
        <fullName evidence="1">Uncharacterized protein</fullName>
    </submittedName>
</protein>
<dbReference type="EMBL" id="LAZR01032930">
    <property type="protein sequence ID" value="KKL49524.1"/>
    <property type="molecule type" value="Genomic_DNA"/>
</dbReference>
<proteinExistence type="predicted"/>
<sequence length="101" mass="11005">MSLPPGVLDPAQDLRVVQVHEHSIRPSQAFVKRKGGPRYSFLGNVTGGGTLGASPGCSRWVTTVSLYTYRRKSAPGRGDEWCDVLDPCFQVASQGLHFFTP</sequence>
<name>A0A0F9CK64_9ZZZZ</name>
<organism evidence="1">
    <name type="scientific">marine sediment metagenome</name>
    <dbReference type="NCBI Taxonomy" id="412755"/>
    <lineage>
        <taxon>unclassified sequences</taxon>
        <taxon>metagenomes</taxon>
        <taxon>ecological metagenomes</taxon>
    </lineage>
</organism>
<reference evidence="1" key="1">
    <citation type="journal article" date="2015" name="Nature">
        <title>Complex archaea that bridge the gap between prokaryotes and eukaryotes.</title>
        <authorList>
            <person name="Spang A."/>
            <person name="Saw J.H."/>
            <person name="Jorgensen S.L."/>
            <person name="Zaremba-Niedzwiedzka K."/>
            <person name="Martijn J."/>
            <person name="Lind A.E."/>
            <person name="van Eijk R."/>
            <person name="Schleper C."/>
            <person name="Guy L."/>
            <person name="Ettema T.J."/>
        </authorList>
    </citation>
    <scope>NUCLEOTIDE SEQUENCE</scope>
</reference>
<comment type="caution">
    <text evidence="1">The sequence shown here is derived from an EMBL/GenBank/DDBJ whole genome shotgun (WGS) entry which is preliminary data.</text>
</comment>